<dbReference type="InterPro" id="IPR023885">
    <property type="entry name" value="4Fe4S-binding_SPASM_dom"/>
</dbReference>
<evidence type="ECO:0000256" key="2">
    <source>
        <dbReference type="ARBA" id="ARBA00022691"/>
    </source>
</evidence>
<evidence type="ECO:0000256" key="4">
    <source>
        <dbReference type="ARBA" id="ARBA00023004"/>
    </source>
</evidence>
<keyword evidence="2" id="KW-0949">S-adenosyl-L-methionine</keyword>
<evidence type="ECO:0000256" key="3">
    <source>
        <dbReference type="ARBA" id="ARBA00022723"/>
    </source>
</evidence>
<evidence type="ECO:0000259" key="6">
    <source>
        <dbReference type="Pfam" id="PF04055"/>
    </source>
</evidence>
<dbReference type="InterPro" id="IPR023867">
    <property type="entry name" value="Sulphatase_maturase_rSAM"/>
</dbReference>
<dbReference type="InterPro" id="IPR023819">
    <property type="entry name" value="Pep-mod_rSAM_AF0577"/>
</dbReference>
<evidence type="ECO:0000313" key="8">
    <source>
        <dbReference type="Proteomes" id="UP000288215"/>
    </source>
</evidence>
<dbReference type="SFLD" id="SFLDS00029">
    <property type="entry name" value="Radical_SAM"/>
    <property type="match status" value="1"/>
</dbReference>
<dbReference type="PANTHER" id="PTHR43273">
    <property type="entry name" value="ANAEROBIC SULFATASE-MATURATING ENZYME HOMOLOG ASLB-RELATED"/>
    <property type="match status" value="1"/>
</dbReference>
<dbReference type="PANTHER" id="PTHR43273:SF2">
    <property type="entry name" value="RADICAL SAM CORE DOMAIN-CONTAINING PROTEIN"/>
    <property type="match status" value="1"/>
</dbReference>
<gene>
    <name evidence="7" type="ORF">Metus_1607</name>
</gene>
<dbReference type="InterPro" id="IPR058240">
    <property type="entry name" value="rSAM_sf"/>
</dbReference>
<dbReference type="InterPro" id="IPR007197">
    <property type="entry name" value="rSAM"/>
</dbReference>
<dbReference type="AlphaFoldDB" id="A0A3S3RBB7"/>
<keyword evidence="3" id="KW-0479">Metal-binding</keyword>
<proteinExistence type="predicted"/>
<dbReference type="Proteomes" id="UP000288215">
    <property type="component" value="Unassembled WGS sequence"/>
</dbReference>
<comment type="cofactor">
    <cofactor evidence="1">
        <name>[4Fe-4S] cluster</name>
        <dbReference type="ChEBI" id="CHEBI:49883"/>
    </cofactor>
</comment>
<keyword evidence="4" id="KW-0408">Iron</keyword>
<dbReference type="NCBIfam" id="TIGR04085">
    <property type="entry name" value="rSAM_more_4Fe4S"/>
    <property type="match status" value="1"/>
</dbReference>
<evidence type="ECO:0000256" key="1">
    <source>
        <dbReference type="ARBA" id="ARBA00001966"/>
    </source>
</evidence>
<protein>
    <recommendedName>
        <fullName evidence="6">Radical SAM core domain-containing protein</fullName>
    </recommendedName>
</protein>
<reference evidence="7 8" key="1">
    <citation type="submission" date="2018-12" db="EMBL/GenBank/DDBJ databases">
        <title>The complete genome of the methanogenic archaea of the candidate phylum Verstraetearchaeota, obtained from the metagenome of underground thermal water.</title>
        <authorList>
            <person name="Kadnikov V.V."/>
            <person name="Mardanov A.V."/>
            <person name="Beletsky A.V."/>
            <person name="Karnachuk O.V."/>
            <person name="Ravin N.V."/>
        </authorList>
    </citation>
    <scope>NUCLEOTIDE SEQUENCE [LARGE SCALE GENOMIC DNA]</scope>
    <source>
        <strain evidence="7">Ch88</strain>
    </source>
</reference>
<dbReference type="SFLD" id="SFLDG01067">
    <property type="entry name" value="SPASM/twitch_domain_containing"/>
    <property type="match status" value="1"/>
</dbReference>
<dbReference type="InterPro" id="IPR013785">
    <property type="entry name" value="Aldolase_TIM"/>
</dbReference>
<dbReference type="SFLD" id="SFLDG01104">
    <property type="entry name" value="Uncharacterised_Radical_SAM_Su"/>
    <property type="match status" value="1"/>
</dbReference>
<feature type="domain" description="Radical SAM core" evidence="6">
    <location>
        <begin position="13"/>
        <end position="142"/>
    </location>
</feature>
<dbReference type="GO" id="GO:0046872">
    <property type="term" value="F:metal ion binding"/>
    <property type="evidence" value="ECO:0007669"/>
    <property type="project" value="UniProtKB-KW"/>
</dbReference>
<keyword evidence="5" id="KW-0411">Iron-sulfur</keyword>
<name>A0A3S3RBB7_METS7</name>
<dbReference type="Pfam" id="PF04055">
    <property type="entry name" value="Radical_SAM"/>
    <property type="match status" value="1"/>
</dbReference>
<dbReference type="SUPFAM" id="SSF102114">
    <property type="entry name" value="Radical SAM enzymes"/>
    <property type="match status" value="1"/>
</dbReference>
<dbReference type="GO" id="GO:0016491">
    <property type="term" value="F:oxidoreductase activity"/>
    <property type="evidence" value="ECO:0007669"/>
    <property type="project" value="InterPro"/>
</dbReference>
<dbReference type="EMBL" id="RXGA01000004">
    <property type="protein sequence ID" value="RWX72748.1"/>
    <property type="molecule type" value="Genomic_DNA"/>
</dbReference>
<accession>A0A3S3RBB7</accession>
<organism evidence="7 8">
    <name type="scientific">Methanosuratincola subterraneus</name>
    <dbReference type="NCBI Taxonomy" id="2593994"/>
    <lineage>
        <taxon>Archaea</taxon>
        <taxon>Thermoproteota</taxon>
        <taxon>Methanosuratincolia</taxon>
        <taxon>Candidatus Methanomethylicales</taxon>
        <taxon>Candidatus Methanomethylicaceae</taxon>
        <taxon>Candidatus Methanosuratincola (ex Vanwonterghem et al. 2016)</taxon>
    </lineage>
</organism>
<comment type="caution">
    <text evidence="7">The sequence shown here is derived from an EMBL/GenBank/DDBJ whole genome shotgun (WGS) entry which is preliminary data.</text>
</comment>
<dbReference type="GO" id="GO:0051536">
    <property type="term" value="F:iron-sulfur cluster binding"/>
    <property type="evidence" value="ECO:0007669"/>
    <property type="project" value="UniProtKB-KW"/>
</dbReference>
<sequence>MIRKARKLLFFVLTTGKCNLRCKYCGGSFPEERVPAMPTYELSLLKELIENDPEPIVAFYGGEPLIQAGVIRQVMDNIEAKFLIQTNGTLWDNLDWDYWRRMDAILLSIDGTEKTTDGYRGLGTYRKVTQAAKAFRKYGYEGDLIARMAVSERTDIYSDVLHLINLRLFDHVHWQLDVGWSDSWIDFDKWCSDSYEPGIDRLVQFWIEELRRGRVHGIVPFLGILKRLREGGCNPPCGAGVNAIAILPNGEIRACPIAYDAEWALLGKLGQTSYSEMRRKMLGCGIVGECKSCAYLRGCGGRCLYMNRERYWGEGGLKKICNVTKYTIDAISNVNNEAYAIMNDLGMGYEALDYPKFNNSTEIVP</sequence>
<dbReference type="Gene3D" id="3.20.20.70">
    <property type="entry name" value="Aldolase class I"/>
    <property type="match status" value="1"/>
</dbReference>
<dbReference type="CDD" id="cd01335">
    <property type="entry name" value="Radical_SAM"/>
    <property type="match status" value="1"/>
</dbReference>
<evidence type="ECO:0000256" key="5">
    <source>
        <dbReference type="ARBA" id="ARBA00023014"/>
    </source>
</evidence>
<evidence type="ECO:0000313" key="7">
    <source>
        <dbReference type="EMBL" id="RWX72748.1"/>
    </source>
</evidence>
<dbReference type="NCBIfam" id="TIGR04084">
    <property type="entry name" value="rSAM_AF0577"/>
    <property type="match status" value="1"/>
</dbReference>